<protein>
    <submittedName>
        <fullName evidence="4">tRNA-specific adenosine deaminase, chloroplastic</fullName>
        <ecNumber evidence="4">3.5.4.-</ecNumber>
    </submittedName>
</protein>
<evidence type="ECO:0000313" key="4">
    <source>
        <dbReference type="EMBL" id="PKA51800.1"/>
    </source>
</evidence>
<proteinExistence type="predicted"/>
<name>A0A2I0A8B2_9ASPA</name>
<evidence type="ECO:0000256" key="2">
    <source>
        <dbReference type="ARBA" id="ARBA00022833"/>
    </source>
</evidence>
<dbReference type="PROSITE" id="PS51747">
    <property type="entry name" value="CYT_DCMP_DEAMINASES_2"/>
    <property type="match status" value="1"/>
</dbReference>
<dbReference type="CDD" id="cd01285">
    <property type="entry name" value="nucleoside_deaminase"/>
    <property type="match status" value="1"/>
</dbReference>
<keyword evidence="4" id="KW-0378">Hydrolase</keyword>
<sequence>MDAAQDKDDKFLLIAIEEAYHAVDCGHGSPFGAVVVSNDEVVVRCHNLVRLNEDPTAHAEVTAIREACKKLGKVELTDCEMYTSCEPCPMCFAAIYFSGVKKGQLVVVRAVGDVAVLAEQVFENAKDKFHLQ</sequence>
<evidence type="ECO:0000313" key="5">
    <source>
        <dbReference type="Proteomes" id="UP000236161"/>
    </source>
</evidence>
<evidence type="ECO:0000259" key="3">
    <source>
        <dbReference type="PROSITE" id="PS51747"/>
    </source>
</evidence>
<dbReference type="GO" id="GO:0008270">
    <property type="term" value="F:zinc ion binding"/>
    <property type="evidence" value="ECO:0007669"/>
    <property type="project" value="InterPro"/>
</dbReference>
<keyword evidence="5" id="KW-1185">Reference proteome</keyword>
<reference evidence="4 5" key="1">
    <citation type="journal article" date="2017" name="Nature">
        <title>The Apostasia genome and the evolution of orchids.</title>
        <authorList>
            <person name="Zhang G.Q."/>
            <person name="Liu K.W."/>
            <person name="Li Z."/>
            <person name="Lohaus R."/>
            <person name="Hsiao Y.Y."/>
            <person name="Niu S.C."/>
            <person name="Wang J.Y."/>
            <person name="Lin Y.C."/>
            <person name="Xu Q."/>
            <person name="Chen L.J."/>
            <person name="Yoshida K."/>
            <person name="Fujiwara S."/>
            <person name="Wang Z.W."/>
            <person name="Zhang Y.Q."/>
            <person name="Mitsuda N."/>
            <person name="Wang M."/>
            <person name="Liu G.H."/>
            <person name="Pecoraro L."/>
            <person name="Huang H.X."/>
            <person name="Xiao X.J."/>
            <person name="Lin M."/>
            <person name="Wu X.Y."/>
            <person name="Wu W.L."/>
            <person name="Chen Y.Y."/>
            <person name="Chang S.B."/>
            <person name="Sakamoto S."/>
            <person name="Ohme-Takagi M."/>
            <person name="Yagi M."/>
            <person name="Zeng S.J."/>
            <person name="Shen C.Y."/>
            <person name="Yeh C.M."/>
            <person name="Luo Y.B."/>
            <person name="Tsai W.C."/>
            <person name="Van de Peer Y."/>
            <person name="Liu Z.J."/>
        </authorList>
    </citation>
    <scope>NUCLEOTIDE SEQUENCE [LARGE SCALE GENOMIC DNA]</scope>
    <source>
        <strain evidence="5">cv. Shenzhen</strain>
        <tissue evidence="4">Stem</tissue>
    </source>
</reference>
<dbReference type="EMBL" id="KZ452012">
    <property type="protein sequence ID" value="PKA51800.1"/>
    <property type="molecule type" value="Genomic_DNA"/>
</dbReference>
<dbReference type="OrthoDB" id="408702at2759"/>
<dbReference type="AlphaFoldDB" id="A0A2I0A8B2"/>
<dbReference type="Gene3D" id="3.40.140.10">
    <property type="entry name" value="Cytidine Deaminase, domain 2"/>
    <property type="match status" value="1"/>
</dbReference>
<dbReference type="PROSITE" id="PS00903">
    <property type="entry name" value="CYT_DCMP_DEAMINASES_1"/>
    <property type="match status" value="1"/>
</dbReference>
<keyword evidence="1" id="KW-0479">Metal-binding</keyword>
<dbReference type="SUPFAM" id="SSF53927">
    <property type="entry name" value="Cytidine deaminase-like"/>
    <property type="match status" value="1"/>
</dbReference>
<dbReference type="GO" id="GO:0047974">
    <property type="term" value="F:guanosine deaminase activity"/>
    <property type="evidence" value="ECO:0007669"/>
    <property type="project" value="TreeGrafter"/>
</dbReference>
<dbReference type="STRING" id="1088818.A0A2I0A8B2"/>
<dbReference type="Proteomes" id="UP000236161">
    <property type="component" value="Unassembled WGS sequence"/>
</dbReference>
<accession>A0A2I0A8B2</accession>
<dbReference type="InterPro" id="IPR002125">
    <property type="entry name" value="CMP_dCMP_dom"/>
</dbReference>
<evidence type="ECO:0000256" key="1">
    <source>
        <dbReference type="ARBA" id="ARBA00022723"/>
    </source>
</evidence>
<dbReference type="EC" id="3.5.4.-" evidence="4"/>
<keyword evidence="2" id="KW-0862">Zinc</keyword>
<dbReference type="Pfam" id="PF00383">
    <property type="entry name" value="dCMP_cyt_deam_1"/>
    <property type="match status" value="1"/>
</dbReference>
<dbReference type="InterPro" id="IPR016193">
    <property type="entry name" value="Cytidine_deaminase-like"/>
</dbReference>
<dbReference type="InterPro" id="IPR016192">
    <property type="entry name" value="APOBEC/CMP_deaminase_Zn-bd"/>
</dbReference>
<organism evidence="4 5">
    <name type="scientific">Apostasia shenzhenica</name>
    <dbReference type="NCBI Taxonomy" id="1088818"/>
    <lineage>
        <taxon>Eukaryota</taxon>
        <taxon>Viridiplantae</taxon>
        <taxon>Streptophyta</taxon>
        <taxon>Embryophyta</taxon>
        <taxon>Tracheophyta</taxon>
        <taxon>Spermatophyta</taxon>
        <taxon>Magnoliopsida</taxon>
        <taxon>Liliopsida</taxon>
        <taxon>Asparagales</taxon>
        <taxon>Orchidaceae</taxon>
        <taxon>Apostasioideae</taxon>
        <taxon>Apostasia</taxon>
    </lineage>
</organism>
<feature type="domain" description="CMP/dCMP-type deaminase" evidence="3">
    <location>
        <begin position="6"/>
        <end position="132"/>
    </location>
</feature>
<dbReference type="GO" id="GO:0006152">
    <property type="term" value="P:purine nucleoside catabolic process"/>
    <property type="evidence" value="ECO:0007669"/>
    <property type="project" value="TreeGrafter"/>
</dbReference>
<dbReference type="PANTHER" id="PTHR11079:SF196">
    <property type="entry name" value="OS07G0245100 PROTEIN"/>
    <property type="match status" value="1"/>
</dbReference>
<gene>
    <name evidence="4" type="primary">TADA</name>
    <name evidence="4" type="ORF">AXF42_Ash008029</name>
</gene>
<dbReference type="PANTHER" id="PTHR11079">
    <property type="entry name" value="CYTOSINE DEAMINASE FAMILY MEMBER"/>
    <property type="match status" value="1"/>
</dbReference>